<keyword evidence="7 9" id="KW-0464">Manganese</keyword>
<proteinExistence type="inferred from homology"/>
<dbReference type="AlphaFoldDB" id="A0ABD6G4B0"/>
<dbReference type="GO" id="GO:0006064">
    <property type="term" value="P:glucuronate catabolic process"/>
    <property type="evidence" value="ECO:0007669"/>
    <property type="project" value="UniProtKB-UniRule"/>
</dbReference>
<dbReference type="Proteomes" id="UP000175993">
    <property type="component" value="Unassembled WGS sequence"/>
</dbReference>
<dbReference type="Pfam" id="PF03786">
    <property type="entry name" value="UxuA"/>
    <property type="match status" value="1"/>
</dbReference>
<evidence type="ECO:0000256" key="8">
    <source>
        <dbReference type="ARBA" id="ARBA00023239"/>
    </source>
</evidence>
<keyword evidence="6 9" id="KW-0408">Iron</keyword>
<dbReference type="SUPFAM" id="SSF51658">
    <property type="entry name" value="Xylose isomerase-like"/>
    <property type="match status" value="1"/>
</dbReference>
<dbReference type="NCBIfam" id="NF003027">
    <property type="entry name" value="PRK03906.1"/>
    <property type="match status" value="1"/>
</dbReference>
<evidence type="ECO:0000256" key="4">
    <source>
        <dbReference type="ARBA" id="ARBA00007389"/>
    </source>
</evidence>
<reference evidence="10 11" key="1">
    <citation type="submission" date="2019-11" db="EMBL/GenBank/DDBJ databases">
        <title>Whole-genome sequencing of Allorhizobium vitis.</title>
        <authorList>
            <person name="Gan H.M."/>
            <person name="Savka M.A."/>
        </authorList>
    </citation>
    <scope>NUCLEOTIDE SEQUENCE [LARGE SCALE GENOMIC DNA]</scope>
    <source>
        <strain evidence="10 11">AB4</strain>
    </source>
</reference>
<comment type="caution">
    <text evidence="10">The sequence shown here is derived from an EMBL/GenBank/DDBJ whole genome shotgun (WGS) entry which is preliminary data.</text>
</comment>
<dbReference type="EC" id="4.2.1.8" evidence="5 9"/>
<evidence type="ECO:0000256" key="2">
    <source>
        <dbReference type="ARBA" id="ARBA00002713"/>
    </source>
</evidence>
<evidence type="ECO:0000313" key="10">
    <source>
        <dbReference type="EMBL" id="MUP03253.1"/>
    </source>
</evidence>
<evidence type="ECO:0000313" key="11">
    <source>
        <dbReference type="Proteomes" id="UP000175993"/>
    </source>
</evidence>
<sequence>MKESWRWYGPFDRITLAEVAQTGASGIVNALHEIPYGEVWGSDAIAARRDEIAHSGLGLTWNVVESLPIHEDIKRGEGDLERLFSNYRQSMKNLADAGIYTICYNFMPLLDWTRTQLDAPVARGGTALRFSEPHMAAFEIHMLEREGAENDYSPEVREAAKAWFDASSEGLRQNLLNSIMSGLPGAFDRYDIRGLREALKRYHGISRNEIRANYARFLAEVIPTAEELGMRFCVHPDDPPRDILGLPRIVSCEDDIAWIMEQQPALANGLTLCAGSLGANPKNDVPAIAARFAERIHFAHLRNVAKEKDGSFQEAAHLDGDTDMVTLIAVLIAEERRRKADGRADFDIPFRPDHGHELLDDVSRGTHPGYPLVGRLRGLAELRGVIRALSHGHVHYG</sequence>
<dbReference type="NCBIfam" id="TIGR00695">
    <property type="entry name" value="uxuA"/>
    <property type="match status" value="1"/>
</dbReference>
<dbReference type="GO" id="GO:0008927">
    <property type="term" value="F:mannonate dehydratase activity"/>
    <property type="evidence" value="ECO:0007669"/>
    <property type="project" value="UniProtKB-UniRule"/>
</dbReference>
<comment type="similarity">
    <text evidence="4 9">Belongs to the mannonate dehydratase family.</text>
</comment>
<dbReference type="PANTHER" id="PTHR30387:SF2">
    <property type="entry name" value="MANNONATE DEHYDRATASE"/>
    <property type="match status" value="1"/>
</dbReference>
<protein>
    <recommendedName>
        <fullName evidence="5 9">Mannonate dehydratase</fullName>
        <ecNumber evidence="5 9">4.2.1.8</ecNumber>
    </recommendedName>
    <alternativeName>
        <fullName evidence="9">D-mannonate hydro-lyase</fullName>
    </alternativeName>
</protein>
<dbReference type="InterPro" id="IPR036237">
    <property type="entry name" value="Xyl_isomerase-like_sf"/>
</dbReference>
<dbReference type="PANTHER" id="PTHR30387">
    <property type="entry name" value="MANNONATE DEHYDRATASE"/>
    <property type="match status" value="1"/>
</dbReference>
<comment type="function">
    <text evidence="2 9">Catalyzes the dehydration of D-mannonate.</text>
</comment>
<dbReference type="InterPro" id="IPR004628">
    <property type="entry name" value="Man_deHydtase"/>
</dbReference>
<accession>A0ABD6G4B0</accession>
<evidence type="ECO:0000256" key="6">
    <source>
        <dbReference type="ARBA" id="ARBA00023004"/>
    </source>
</evidence>
<evidence type="ECO:0000256" key="9">
    <source>
        <dbReference type="HAMAP-Rule" id="MF_00106"/>
    </source>
</evidence>
<evidence type="ECO:0000256" key="5">
    <source>
        <dbReference type="ARBA" id="ARBA00012927"/>
    </source>
</evidence>
<dbReference type="EMBL" id="MBEV02000001">
    <property type="protein sequence ID" value="MUP03253.1"/>
    <property type="molecule type" value="Genomic_DNA"/>
</dbReference>
<evidence type="ECO:0000256" key="3">
    <source>
        <dbReference type="ARBA" id="ARBA00004892"/>
    </source>
</evidence>
<keyword evidence="8 9" id="KW-0456">Lyase</keyword>
<comment type="catalytic activity">
    <reaction evidence="1 9">
        <text>D-mannonate = 2-dehydro-3-deoxy-D-gluconate + H2O</text>
        <dbReference type="Rhea" id="RHEA:20097"/>
        <dbReference type="ChEBI" id="CHEBI:15377"/>
        <dbReference type="ChEBI" id="CHEBI:17767"/>
        <dbReference type="ChEBI" id="CHEBI:57990"/>
        <dbReference type="EC" id="4.2.1.8"/>
    </reaction>
</comment>
<evidence type="ECO:0000256" key="1">
    <source>
        <dbReference type="ARBA" id="ARBA00001794"/>
    </source>
</evidence>
<evidence type="ECO:0000256" key="7">
    <source>
        <dbReference type="ARBA" id="ARBA00023211"/>
    </source>
</evidence>
<dbReference type="PIRSF" id="PIRSF016049">
    <property type="entry name" value="Man_dehyd"/>
    <property type="match status" value="1"/>
</dbReference>
<dbReference type="RefSeq" id="WP_070166925.1">
    <property type="nucleotide sequence ID" value="NZ_CP118259.1"/>
</dbReference>
<organism evidence="10 11">
    <name type="scientific">Agrobacterium vitis</name>
    <name type="common">Rhizobium vitis</name>
    <dbReference type="NCBI Taxonomy" id="373"/>
    <lineage>
        <taxon>Bacteria</taxon>
        <taxon>Pseudomonadati</taxon>
        <taxon>Pseudomonadota</taxon>
        <taxon>Alphaproteobacteria</taxon>
        <taxon>Hyphomicrobiales</taxon>
        <taxon>Rhizobiaceae</taxon>
        <taxon>Rhizobium/Agrobacterium group</taxon>
        <taxon>Agrobacterium</taxon>
    </lineage>
</organism>
<gene>
    <name evidence="9 10" type="primary">uxuA</name>
    <name evidence="10" type="ORF">BBI04_000210</name>
</gene>
<dbReference type="HAMAP" id="MF_00106">
    <property type="entry name" value="UxuA"/>
    <property type="match status" value="1"/>
</dbReference>
<dbReference type="Gene3D" id="3.20.20.150">
    <property type="entry name" value="Divalent-metal-dependent TIM barrel enzymes"/>
    <property type="match status" value="2"/>
</dbReference>
<comment type="cofactor">
    <cofactor evidence="9">
        <name>Fe(2+)</name>
        <dbReference type="ChEBI" id="CHEBI:29033"/>
    </cofactor>
    <cofactor evidence="9">
        <name>Mn(2+)</name>
        <dbReference type="ChEBI" id="CHEBI:29035"/>
    </cofactor>
</comment>
<name>A0ABD6G4B0_AGRVI</name>
<comment type="pathway">
    <text evidence="3 9">Carbohydrate metabolism; pentose and glucuronate interconversion.</text>
</comment>